<gene>
    <name evidence="8" type="primary">axin</name>
</gene>
<dbReference type="GO" id="GO:0090090">
    <property type="term" value="P:negative regulation of canonical Wnt signaling pathway"/>
    <property type="evidence" value="ECO:0007669"/>
    <property type="project" value="InterPro"/>
</dbReference>
<feature type="domain" description="DIX" evidence="7">
    <location>
        <begin position="705"/>
        <end position="787"/>
    </location>
</feature>
<name>A0A2Z6DTH6_PARTP</name>
<dbReference type="GO" id="GO:0031625">
    <property type="term" value="F:ubiquitin protein ligase binding"/>
    <property type="evidence" value="ECO:0007669"/>
    <property type="project" value="TreeGrafter"/>
</dbReference>
<dbReference type="Pfam" id="PF08833">
    <property type="entry name" value="Axin_b-cat_bind"/>
    <property type="match status" value="1"/>
</dbReference>
<comment type="subcellular location">
    <subcellularLocation>
        <location evidence="1">Cytoplasm</location>
    </subcellularLocation>
</comment>
<evidence type="ECO:0000259" key="6">
    <source>
        <dbReference type="PROSITE" id="PS50132"/>
    </source>
</evidence>
<dbReference type="SMART" id="SM00021">
    <property type="entry name" value="DAX"/>
    <property type="match status" value="1"/>
</dbReference>
<dbReference type="PROSITE" id="PS50841">
    <property type="entry name" value="DIX"/>
    <property type="match status" value="1"/>
</dbReference>
<dbReference type="InterPro" id="IPR001158">
    <property type="entry name" value="DIX"/>
</dbReference>
<dbReference type="InterPro" id="IPR044926">
    <property type="entry name" value="RGS_subdomain_2"/>
</dbReference>
<dbReference type="GO" id="GO:0005737">
    <property type="term" value="C:cytoplasm"/>
    <property type="evidence" value="ECO:0007669"/>
    <property type="project" value="UniProtKB-SubCell"/>
</dbReference>
<dbReference type="InterPro" id="IPR043581">
    <property type="entry name" value="Axin-like"/>
</dbReference>
<dbReference type="InterPro" id="IPR016137">
    <property type="entry name" value="RGS"/>
</dbReference>
<organism evidence="8">
    <name type="scientific">Parasteatoda tepidariorum</name>
    <name type="common">Common house spider</name>
    <name type="synonym">Achaearanea tepidariorum</name>
    <dbReference type="NCBI Taxonomy" id="114398"/>
    <lineage>
        <taxon>Eukaryota</taxon>
        <taxon>Metazoa</taxon>
        <taxon>Ecdysozoa</taxon>
        <taxon>Arthropoda</taxon>
        <taxon>Chelicerata</taxon>
        <taxon>Arachnida</taxon>
        <taxon>Araneae</taxon>
        <taxon>Araneomorphae</taxon>
        <taxon>Entelegynae</taxon>
        <taxon>Araneoidea</taxon>
        <taxon>Theridiidae</taxon>
        <taxon>Parasteatoda</taxon>
    </lineage>
</organism>
<evidence type="ECO:0000256" key="2">
    <source>
        <dbReference type="ARBA" id="ARBA00022490"/>
    </source>
</evidence>
<keyword evidence="3 4" id="KW-0879">Wnt signaling pathway</keyword>
<evidence type="ECO:0000256" key="4">
    <source>
        <dbReference type="PROSITE-ProRule" id="PRU00069"/>
    </source>
</evidence>
<dbReference type="GO" id="GO:0016055">
    <property type="term" value="P:Wnt signaling pathway"/>
    <property type="evidence" value="ECO:0007669"/>
    <property type="project" value="UniProtKB-KW"/>
</dbReference>
<reference evidence="8" key="1">
    <citation type="submission" date="2018-04" db="EMBL/GenBank/DDBJ databases">
        <title>Early embryogenesis of the spider.</title>
        <authorList>
            <person name="Akiyama-Oda Y."/>
            <person name="Oda H."/>
        </authorList>
    </citation>
    <scope>NUCLEOTIDE SEQUENCE</scope>
</reference>
<feature type="region of interest" description="Disordered" evidence="5">
    <location>
        <begin position="663"/>
        <end position="699"/>
    </location>
</feature>
<dbReference type="PANTHER" id="PTHR46102:SF2">
    <property type="entry name" value="AXIN"/>
    <property type="match status" value="1"/>
</dbReference>
<evidence type="ECO:0000256" key="5">
    <source>
        <dbReference type="SAM" id="MobiDB-lite"/>
    </source>
</evidence>
<evidence type="ECO:0000313" key="8">
    <source>
        <dbReference type="EMBL" id="BBD75248.1"/>
    </source>
</evidence>
<feature type="region of interest" description="Disordered" evidence="5">
    <location>
        <begin position="296"/>
        <end position="318"/>
    </location>
</feature>
<dbReference type="OrthoDB" id="10007451at2759"/>
<sequence>MNGFTEPMSEESRPPVIGKEDSCFEKPFPLQYLDFPNMEICEVTECDSKNINGTNSFQNEGCEFMELSPVPSPPNPGKWTVSLQCLLDDIQGTDLFQKYLIMENQDTKPLDFIFACRGVKKTAQHTDREKLNKLVHVLYEKKVKRIAAIGDDTKREIKRKIQSKEIDIHIFDVAQRQVEMDISNTTYTTFLQSDLYLQHLRSSSEGETERVASEEAECLPTLHEDSELHLTEKHQLILKKESIRRKLLRNSDLRRSRIEPGSIIKSPYSVNYSSYHARYGTCLPTSVQDSELQSISSGAQTDDTMSNCDSSVDYSMSRNKPKRLLDGKKYPINTDNLHELPKDFVSITQRKQGVETTRNPSDFHQELILKLNKVCEERKNKEKVVEKINSVESPDPSRPGASGCTSNANQCKIESSVFDLFASSEDNDQDILDRHVSRVFEDLGQTPVLSPVCVSPPAARPPVDVLPGTSLLGPQDLSYTNYQKSSLVSPFSVIGNPKQKQERDTRSSDSGAVTEWISEDNLAARSHENLVYQKQPFGRSSSKDQSRRSLRKTGPIFKSTTSFEDSGISEVYEPHASSLKMAHWLESKRCLPENDKEMKISSTSPVLNRSYGQKILYRGESVMHNSLTFVSRATVMQPQPTAQDLTTSLRPDTTTNLIEARRRLEDDKKIGKSRHTSGTPRLRQSFRASDTFEEGLSQRKQSKKDETIVIGYSYGQQSVPYLTRFHGRSITLRNFKSLLTKKGNFKYYFRRVDNAFGTGTVLEEVCDDQAILPLWEGKVFCVIETVDDLPTPEDCLQ</sequence>
<dbReference type="GO" id="GO:0005886">
    <property type="term" value="C:plasma membrane"/>
    <property type="evidence" value="ECO:0007669"/>
    <property type="project" value="TreeGrafter"/>
</dbReference>
<dbReference type="Gene3D" id="1.10.167.10">
    <property type="entry name" value="Regulator of G-protein Signalling 4, domain 2"/>
    <property type="match status" value="1"/>
</dbReference>
<feature type="region of interest" description="Disordered" evidence="5">
    <location>
        <begin position="493"/>
        <end position="512"/>
    </location>
</feature>
<feature type="region of interest" description="Disordered" evidence="5">
    <location>
        <begin position="535"/>
        <end position="556"/>
    </location>
</feature>
<dbReference type="SUPFAM" id="SSF54236">
    <property type="entry name" value="Ubiquitin-like"/>
    <property type="match status" value="1"/>
</dbReference>
<dbReference type="GO" id="GO:0060090">
    <property type="term" value="F:molecular adaptor activity"/>
    <property type="evidence" value="ECO:0007669"/>
    <property type="project" value="TreeGrafter"/>
</dbReference>
<dbReference type="AlphaFoldDB" id="A0A2Z6DTH6"/>
<dbReference type="InterPro" id="IPR024066">
    <property type="entry name" value="RGS_subdom1/3"/>
</dbReference>
<keyword evidence="2" id="KW-0963">Cytoplasm</keyword>
<evidence type="ECO:0000256" key="1">
    <source>
        <dbReference type="ARBA" id="ARBA00004496"/>
    </source>
</evidence>
<dbReference type="EMBL" id="LC379611">
    <property type="protein sequence ID" value="BBD75248.1"/>
    <property type="molecule type" value="mRNA"/>
</dbReference>
<dbReference type="PANTHER" id="PTHR46102">
    <property type="entry name" value="AXIN"/>
    <property type="match status" value="1"/>
</dbReference>
<dbReference type="InterPro" id="IPR036305">
    <property type="entry name" value="RGS_sf"/>
</dbReference>
<protein>
    <submittedName>
        <fullName evidence="8">Axin</fullName>
    </submittedName>
</protein>
<dbReference type="InterPro" id="IPR014936">
    <property type="entry name" value="Axin_b-cat-bd"/>
</dbReference>
<dbReference type="InterPro" id="IPR038207">
    <property type="entry name" value="DIX_dom_sf"/>
</dbReference>
<dbReference type="Gene3D" id="1.10.196.10">
    <property type="match status" value="1"/>
</dbReference>
<dbReference type="GO" id="GO:0008013">
    <property type="term" value="F:beta-catenin binding"/>
    <property type="evidence" value="ECO:0007669"/>
    <property type="project" value="TreeGrafter"/>
</dbReference>
<dbReference type="Pfam" id="PF00615">
    <property type="entry name" value="RGS"/>
    <property type="match status" value="1"/>
</dbReference>
<dbReference type="GO" id="GO:0019901">
    <property type="term" value="F:protein kinase binding"/>
    <property type="evidence" value="ECO:0007669"/>
    <property type="project" value="TreeGrafter"/>
</dbReference>
<feature type="domain" description="RGS" evidence="6">
    <location>
        <begin position="82"/>
        <end position="200"/>
    </location>
</feature>
<dbReference type="Pfam" id="PF00778">
    <property type="entry name" value="DIX"/>
    <property type="match status" value="1"/>
</dbReference>
<proteinExistence type="evidence at transcript level"/>
<dbReference type="GO" id="GO:0005634">
    <property type="term" value="C:nucleus"/>
    <property type="evidence" value="ECO:0007669"/>
    <property type="project" value="TreeGrafter"/>
</dbReference>
<dbReference type="PROSITE" id="PS50132">
    <property type="entry name" value="RGS"/>
    <property type="match status" value="1"/>
</dbReference>
<accession>A0A2Z6DTH6</accession>
<dbReference type="Gene3D" id="2.40.240.130">
    <property type="match status" value="1"/>
</dbReference>
<evidence type="ECO:0000259" key="7">
    <source>
        <dbReference type="PROSITE" id="PS50841"/>
    </source>
</evidence>
<dbReference type="GO" id="GO:0030877">
    <property type="term" value="C:beta-catenin destruction complex"/>
    <property type="evidence" value="ECO:0007669"/>
    <property type="project" value="TreeGrafter"/>
</dbReference>
<dbReference type="GO" id="GO:0032436">
    <property type="term" value="P:positive regulation of proteasomal ubiquitin-dependent protein catabolic process"/>
    <property type="evidence" value="ECO:0007669"/>
    <property type="project" value="TreeGrafter"/>
</dbReference>
<dbReference type="SUPFAM" id="SSF48097">
    <property type="entry name" value="Regulator of G-protein signaling, RGS"/>
    <property type="match status" value="1"/>
</dbReference>
<dbReference type="GO" id="GO:0048468">
    <property type="term" value="P:cell development"/>
    <property type="evidence" value="ECO:0007669"/>
    <property type="project" value="TreeGrafter"/>
</dbReference>
<evidence type="ECO:0000256" key="3">
    <source>
        <dbReference type="ARBA" id="ARBA00022687"/>
    </source>
</evidence>
<dbReference type="SMART" id="SM00315">
    <property type="entry name" value="RGS"/>
    <property type="match status" value="1"/>
</dbReference>
<dbReference type="InterPro" id="IPR029071">
    <property type="entry name" value="Ubiquitin-like_domsf"/>
</dbReference>